<accession>A0A561TY89</accession>
<dbReference type="AlphaFoldDB" id="A0A561TY89"/>
<dbReference type="InterPro" id="IPR032710">
    <property type="entry name" value="NTF2-like_dom_sf"/>
</dbReference>
<dbReference type="OrthoDB" id="3376629at2"/>
<reference evidence="3 5" key="2">
    <citation type="submission" date="2022-10" db="EMBL/GenBank/DDBJ databases">
        <title>The complete genomes of actinobacterial strains from the NBC collection.</title>
        <authorList>
            <person name="Joergensen T.S."/>
            <person name="Alvarez Arevalo M."/>
            <person name="Sterndorff E.B."/>
            <person name="Faurdal D."/>
            <person name="Vuksanovic O."/>
            <person name="Mourched A.-S."/>
            <person name="Charusanti P."/>
            <person name="Shaw S."/>
            <person name="Blin K."/>
            <person name="Weber T."/>
        </authorList>
    </citation>
    <scope>NUCLEOTIDE SEQUENCE [LARGE SCALE GENOMIC DNA]</scope>
    <source>
        <strain evidence="3 5">NBC 01769</strain>
    </source>
</reference>
<name>A0A561TY89_9ACTN</name>
<dbReference type="Gene3D" id="3.10.450.50">
    <property type="match status" value="1"/>
</dbReference>
<evidence type="ECO:0000313" key="5">
    <source>
        <dbReference type="Proteomes" id="UP001330827"/>
    </source>
</evidence>
<organism evidence="2 4">
    <name type="scientific">Streptomyces brevispora</name>
    <dbReference type="NCBI Taxonomy" id="887462"/>
    <lineage>
        <taxon>Bacteria</taxon>
        <taxon>Bacillati</taxon>
        <taxon>Actinomycetota</taxon>
        <taxon>Actinomycetes</taxon>
        <taxon>Kitasatosporales</taxon>
        <taxon>Streptomycetaceae</taxon>
        <taxon>Streptomyces</taxon>
    </lineage>
</organism>
<dbReference type="InterPro" id="IPR037401">
    <property type="entry name" value="SnoaL-like"/>
</dbReference>
<evidence type="ECO:0000313" key="2">
    <source>
        <dbReference type="EMBL" id="TWF92076.1"/>
    </source>
</evidence>
<dbReference type="Proteomes" id="UP000318186">
    <property type="component" value="Unassembled WGS sequence"/>
</dbReference>
<dbReference type="SUPFAM" id="SSF54427">
    <property type="entry name" value="NTF2-like"/>
    <property type="match status" value="1"/>
</dbReference>
<proteinExistence type="predicted"/>
<dbReference type="EMBL" id="CP109114">
    <property type="protein sequence ID" value="WSC17499.1"/>
    <property type="molecule type" value="Genomic_DNA"/>
</dbReference>
<feature type="domain" description="SnoaL-like" evidence="1">
    <location>
        <begin position="23"/>
        <end position="111"/>
    </location>
</feature>
<evidence type="ECO:0000313" key="3">
    <source>
        <dbReference type="EMBL" id="WSC17499.1"/>
    </source>
</evidence>
<evidence type="ECO:0000259" key="1">
    <source>
        <dbReference type="Pfam" id="PF12680"/>
    </source>
</evidence>
<protein>
    <submittedName>
        <fullName evidence="3">Nuclear transport factor 2 family protein</fullName>
    </submittedName>
    <submittedName>
        <fullName evidence="2">SnoaL-like protein</fullName>
    </submittedName>
</protein>
<dbReference type="Pfam" id="PF12680">
    <property type="entry name" value="SnoaL_2"/>
    <property type="match status" value="1"/>
</dbReference>
<sequence>MQEEPAQAAIDTFVSAFNASADSYVTELLAQALTPDVIFWGPLGRSEGVEAVERFVLEMRRHPAGPGSMVRASAVDVPGEWARYRWVYSTPGSGPTLAGTDVVHLRDTRIDQMIVFAGDISGSD</sequence>
<dbReference type="Proteomes" id="UP001330827">
    <property type="component" value="Chromosome"/>
</dbReference>
<keyword evidence="5" id="KW-1185">Reference proteome</keyword>
<dbReference type="RefSeq" id="WP_145767912.1">
    <property type="nucleotide sequence ID" value="NZ_CP109114.1"/>
</dbReference>
<dbReference type="EMBL" id="VIWW01000002">
    <property type="protein sequence ID" value="TWF92076.1"/>
    <property type="molecule type" value="Genomic_DNA"/>
</dbReference>
<reference evidence="2 4" key="1">
    <citation type="submission" date="2019-06" db="EMBL/GenBank/DDBJ databases">
        <title>Sequencing the genomes of 1000 actinobacteria strains.</title>
        <authorList>
            <person name="Klenk H.-P."/>
        </authorList>
    </citation>
    <scope>NUCLEOTIDE SEQUENCE [LARGE SCALE GENOMIC DNA]</scope>
    <source>
        <strain evidence="2 4">DSM 42059</strain>
    </source>
</reference>
<evidence type="ECO:0000313" key="4">
    <source>
        <dbReference type="Proteomes" id="UP000318186"/>
    </source>
</evidence>
<gene>
    <name evidence="2" type="ORF">FHX80_12395</name>
    <name evidence="3" type="ORF">OIE64_34930</name>
</gene>